<dbReference type="Proteomes" id="UP001652542">
    <property type="component" value="Unassembled WGS sequence"/>
</dbReference>
<gene>
    <name evidence="4" type="ORF">OEW28_06455</name>
</gene>
<evidence type="ECO:0000313" key="4">
    <source>
        <dbReference type="EMBL" id="MCV2868267.1"/>
    </source>
</evidence>
<proteinExistence type="predicted"/>
<dbReference type="RefSeq" id="WP_263733884.1">
    <property type="nucleotide sequence ID" value="NZ_JAOWKY010000001.1"/>
</dbReference>
<comment type="caution">
    <text evidence="4">The sequence shown here is derived from an EMBL/GenBank/DDBJ whole genome shotgun (WGS) entry which is preliminary data.</text>
</comment>
<feature type="compositionally biased region" description="Low complexity" evidence="1">
    <location>
        <begin position="103"/>
        <end position="116"/>
    </location>
</feature>
<dbReference type="SUPFAM" id="SSF110997">
    <property type="entry name" value="Sporulation related repeat"/>
    <property type="match status" value="1"/>
</dbReference>
<evidence type="ECO:0000256" key="1">
    <source>
        <dbReference type="SAM" id="MobiDB-lite"/>
    </source>
</evidence>
<dbReference type="Pfam" id="PF05036">
    <property type="entry name" value="SPOR"/>
    <property type="match status" value="1"/>
</dbReference>
<sequence>MQDKVRLIAISVAVAMTSFAAGAVPVSEVSGPAEPPPEGYAERQYVDSDGCMFVRVEGDDGVVAWAPVATTEGELLCGHKPTATLNLSVDAPPPPSVEPVPEPQVSDETPPAAAMADVEEPADEPETVAEPEPVANPAPTRGTTGPVRLLAISTLPIAQTDCKNGAALVERYLLSDGRQPVRCAGPADDPLDVLVNRGFLRAVKRAPAVPAGARYLQLGAFGQSANVDQCADLAKRLGFPAEQRRVSGSKLTLVLAGPFDRPDDLRAAWLAFQTAGYADAFYR</sequence>
<evidence type="ECO:0000256" key="2">
    <source>
        <dbReference type="SAM" id="SignalP"/>
    </source>
</evidence>
<dbReference type="Gene3D" id="3.30.70.1070">
    <property type="entry name" value="Sporulation related repeat"/>
    <property type="match status" value="1"/>
</dbReference>
<evidence type="ECO:0000313" key="5">
    <source>
        <dbReference type="Proteomes" id="UP001652542"/>
    </source>
</evidence>
<reference evidence="4 5" key="1">
    <citation type="submission" date="2022-10" db="EMBL/GenBank/DDBJ databases">
        <title>Defluviimonas sp. nov., isolated from ocean surface water.</title>
        <authorList>
            <person name="He W."/>
            <person name="Wang L."/>
            <person name="Zhang D.-F."/>
        </authorList>
    </citation>
    <scope>NUCLEOTIDE SEQUENCE [LARGE SCALE GENOMIC DNA]</scope>
    <source>
        <strain evidence="4 5">WL0002</strain>
    </source>
</reference>
<keyword evidence="2" id="KW-0732">Signal</keyword>
<name>A0ABT2ZB59_9RHOB</name>
<organism evidence="4 5">
    <name type="scientific">Albidovulum marisflavi</name>
    <dbReference type="NCBI Taxonomy" id="2984159"/>
    <lineage>
        <taxon>Bacteria</taxon>
        <taxon>Pseudomonadati</taxon>
        <taxon>Pseudomonadota</taxon>
        <taxon>Alphaproteobacteria</taxon>
        <taxon>Rhodobacterales</taxon>
        <taxon>Paracoccaceae</taxon>
        <taxon>Albidovulum</taxon>
    </lineage>
</organism>
<feature type="region of interest" description="Disordered" evidence="1">
    <location>
        <begin position="90"/>
        <end position="144"/>
    </location>
</feature>
<feature type="domain" description="SPOR" evidence="3">
    <location>
        <begin position="208"/>
        <end position="283"/>
    </location>
</feature>
<keyword evidence="5" id="KW-1185">Reference proteome</keyword>
<feature type="signal peptide" evidence="2">
    <location>
        <begin position="1"/>
        <end position="23"/>
    </location>
</feature>
<dbReference type="InterPro" id="IPR036680">
    <property type="entry name" value="SPOR-like_sf"/>
</dbReference>
<evidence type="ECO:0000259" key="3">
    <source>
        <dbReference type="PROSITE" id="PS51724"/>
    </source>
</evidence>
<dbReference type="PROSITE" id="PS51724">
    <property type="entry name" value="SPOR"/>
    <property type="match status" value="1"/>
</dbReference>
<feature type="compositionally biased region" description="Pro residues" evidence="1">
    <location>
        <begin position="91"/>
        <end position="102"/>
    </location>
</feature>
<feature type="compositionally biased region" description="Acidic residues" evidence="1">
    <location>
        <begin position="117"/>
        <end position="129"/>
    </location>
</feature>
<protein>
    <submittedName>
        <fullName evidence="4">SPOR domain-containing protein</fullName>
    </submittedName>
</protein>
<dbReference type="InterPro" id="IPR007730">
    <property type="entry name" value="SPOR-like_dom"/>
</dbReference>
<dbReference type="EMBL" id="JAOWKY010000001">
    <property type="protein sequence ID" value="MCV2868267.1"/>
    <property type="molecule type" value="Genomic_DNA"/>
</dbReference>
<feature type="chain" id="PRO_5047372189" evidence="2">
    <location>
        <begin position="24"/>
        <end position="283"/>
    </location>
</feature>
<accession>A0ABT2ZB59</accession>
<feature type="compositionally biased region" description="Low complexity" evidence="1">
    <location>
        <begin position="130"/>
        <end position="139"/>
    </location>
</feature>